<keyword evidence="2" id="KW-0449">Lipoprotein</keyword>
<reference evidence="2" key="2">
    <citation type="submission" date="2020-09" db="EMBL/GenBank/DDBJ databases">
        <authorList>
            <person name="Sun Q."/>
            <person name="Ohkuma M."/>
        </authorList>
    </citation>
    <scope>NUCLEOTIDE SEQUENCE</scope>
    <source>
        <strain evidence="2">JCM 4956</strain>
    </source>
</reference>
<protein>
    <submittedName>
        <fullName evidence="2">Lipoprotein</fullName>
    </submittedName>
</protein>
<reference evidence="2" key="1">
    <citation type="journal article" date="2014" name="Int. J. Syst. Evol. Microbiol.">
        <title>Complete genome sequence of Corynebacterium casei LMG S-19264T (=DSM 44701T), isolated from a smear-ripened cheese.</title>
        <authorList>
            <consortium name="US DOE Joint Genome Institute (JGI-PGF)"/>
            <person name="Walter F."/>
            <person name="Albersmeier A."/>
            <person name="Kalinowski J."/>
            <person name="Ruckert C."/>
        </authorList>
    </citation>
    <scope>NUCLEOTIDE SEQUENCE</scope>
    <source>
        <strain evidence="2">JCM 4956</strain>
    </source>
</reference>
<evidence type="ECO:0000313" key="3">
    <source>
        <dbReference type="Proteomes" id="UP000645555"/>
    </source>
</evidence>
<comment type="caution">
    <text evidence="2">The sequence shown here is derived from an EMBL/GenBank/DDBJ whole genome shotgun (WGS) entry which is preliminary data.</text>
</comment>
<evidence type="ECO:0000313" key="2">
    <source>
        <dbReference type="EMBL" id="GGX67655.1"/>
    </source>
</evidence>
<dbReference type="AlphaFoldDB" id="A0A918KNG1"/>
<proteinExistence type="predicted"/>
<name>A0A918KNG1_9ACTN</name>
<dbReference type="Proteomes" id="UP000645555">
    <property type="component" value="Unassembled WGS sequence"/>
</dbReference>
<keyword evidence="3" id="KW-1185">Reference proteome</keyword>
<feature type="compositionally biased region" description="Basic and acidic residues" evidence="1">
    <location>
        <begin position="85"/>
        <end position="102"/>
    </location>
</feature>
<gene>
    <name evidence="2" type="ORF">GCM10010515_38970</name>
</gene>
<accession>A0A918KNG1</accession>
<sequence length="141" mass="14181">MAVSAVSGCMTVQRAPSPGPPPAPSTASEPRPDGSTRTHVVQAPVQEALEHVGPPRRSSAPASAPARQAAPAASPAAPAAPARRPAADPPERPDSREPERHAAPRPPVPGPGTDVCALGRSYGGWPADSPQAAICKDVYGG</sequence>
<organism evidence="2 3">
    <name type="scientific">Streptomyces fructofermentans</name>
    <dbReference type="NCBI Taxonomy" id="152141"/>
    <lineage>
        <taxon>Bacteria</taxon>
        <taxon>Bacillati</taxon>
        <taxon>Actinomycetota</taxon>
        <taxon>Actinomycetes</taxon>
        <taxon>Kitasatosporales</taxon>
        <taxon>Streptomycetaceae</taxon>
        <taxon>Streptomyces</taxon>
    </lineage>
</organism>
<feature type="region of interest" description="Disordered" evidence="1">
    <location>
        <begin position="1"/>
        <end position="141"/>
    </location>
</feature>
<feature type="compositionally biased region" description="Low complexity" evidence="1">
    <location>
        <begin position="55"/>
        <end position="84"/>
    </location>
</feature>
<dbReference type="EMBL" id="BMWD01000013">
    <property type="protein sequence ID" value="GGX67655.1"/>
    <property type="molecule type" value="Genomic_DNA"/>
</dbReference>
<evidence type="ECO:0000256" key="1">
    <source>
        <dbReference type="SAM" id="MobiDB-lite"/>
    </source>
</evidence>